<reference evidence="2" key="1">
    <citation type="submission" date="2021-03" db="EMBL/GenBank/DDBJ databases">
        <title>Sagittula salina sp. nov. strain M10.9X isolated from the marine waste.</title>
        <authorList>
            <person name="Satari L."/>
            <person name="Molina-Menor E."/>
            <person name="Vidal-Verdu A."/>
            <person name="Pascual J."/>
            <person name="Pereto J."/>
            <person name="Porcar M."/>
        </authorList>
    </citation>
    <scope>NUCLEOTIDE SEQUENCE</scope>
    <source>
        <strain evidence="2">M10.9X</strain>
    </source>
</reference>
<dbReference type="Proteomes" id="UP000675940">
    <property type="component" value="Unassembled WGS sequence"/>
</dbReference>
<name>A0A940MRJ3_9RHOB</name>
<organism evidence="2 3">
    <name type="scientific">Sagittula salina</name>
    <dbReference type="NCBI Taxonomy" id="2820268"/>
    <lineage>
        <taxon>Bacteria</taxon>
        <taxon>Pseudomonadati</taxon>
        <taxon>Pseudomonadota</taxon>
        <taxon>Alphaproteobacteria</taxon>
        <taxon>Rhodobacterales</taxon>
        <taxon>Roseobacteraceae</taxon>
        <taxon>Sagittula</taxon>
    </lineage>
</organism>
<keyword evidence="1" id="KW-0812">Transmembrane</keyword>
<proteinExistence type="predicted"/>
<evidence type="ECO:0000313" key="2">
    <source>
        <dbReference type="EMBL" id="MBP0483697.1"/>
    </source>
</evidence>
<dbReference type="AlphaFoldDB" id="A0A940MRJ3"/>
<gene>
    <name evidence="2" type="ORF">J5474_14535</name>
</gene>
<comment type="caution">
    <text evidence="2">The sequence shown here is derived from an EMBL/GenBank/DDBJ whole genome shotgun (WGS) entry which is preliminary data.</text>
</comment>
<feature type="transmembrane region" description="Helical" evidence="1">
    <location>
        <begin position="67"/>
        <end position="86"/>
    </location>
</feature>
<dbReference type="EMBL" id="JAGISH010000008">
    <property type="protein sequence ID" value="MBP0483697.1"/>
    <property type="molecule type" value="Genomic_DNA"/>
</dbReference>
<keyword evidence="1" id="KW-0472">Membrane</keyword>
<sequence>MVQSTRVPQAPLLLGLAGVVPFAWGALTLLMSGLADWAATRLTAGFAGLPGLNALFARWRLAPPWGLAQRLILTAPMLSCFILTVMA</sequence>
<evidence type="ECO:0000313" key="3">
    <source>
        <dbReference type="Proteomes" id="UP000675940"/>
    </source>
</evidence>
<feature type="transmembrane region" description="Helical" evidence="1">
    <location>
        <begin position="12"/>
        <end position="30"/>
    </location>
</feature>
<evidence type="ECO:0000256" key="1">
    <source>
        <dbReference type="SAM" id="Phobius"/>
    </source>
</evidence>
<dbReference type="RefSeq" id="WP_209361648.1">
    <property type="nucleotide sequence ID" value="NZ_JAGISH010000008.1"/>
</dbReference>
<protein>
    <submittedName>
        <fullName evidence="2">Uncharacterized protein</fullName>
    </submittedName>
</protein>
<keyword evidence="3" id="KW-1185">Reference proteome</keyword>
<keyword evidence="1" id="KW-1133">Transmembrane helix</keyword>
<accession>A0A940MRJ3</accession>